<dbReference type="GO" id="GO:0009254">
    <property type="term" value="P:peptidoglycan turnover"/>
    <property type="evidence" value="ECO:0007669"/>
    <property type="project" value="TreeGrafter"/>
</dbReference>
<dbReference type="InterPro" id="IPR051206">
    <property type="entry name" value="NAMLAA_amidase_2"/>
</dbReference>
<evidence type="ECO:0000256" key="1">
    <source>
        <dbReference type="ARBA" id="ARBA00001561"/>
    </source>
</evidence>
<dbReference type="PROSITE" id="PS51257">
    <property type="entry name" value="PROKAR_LIPOPROTEIN"/>
    <property type="match status" value="1"/>
</dbReference>
<evidence type="ECO:0000259" key="8">
    <source>
        <dbReference type="SMART" id="SM00644"/>
    </source>
</evidence>
<name>A0A437RR88_9BURK</name>
<evidence type="ECO:0000313" key="9">
    <source>
        <dbReference type="EMBL" id="RVU49299.1"/>
    </source>
</evidence>
<feature type="chain" id="PRO_5019525781" description="N-acetylmuramoyl-L-alanine amidase" evidence="7">
    <location>
        <begin position="25"/>
        <end position="320"/>
    </location>
</feature>
<keyword evidence="5" id="KW-0961">Cell wall biogenesis/degradation</keyword>
<evidence type="ECO:0000313" key="10">
    <source>
        <dbReference type="Proteomes" id="UP000285575"/>
    </source>
</evidence>
<keyword evidence="10" id="KW-1185">Reference proteome</keyword>
<comment type="catalytic activity">
    <reaction evidence="1">
        <text>Hydrolyzes the link between N-acetylmuramoyl residues and L-amino acid residues in certain cell-wall glycopeptides.</text>
        <dbReference type="EC" id="3.5.1.28"/>
    </reaction>
</comment>
<dbReference type="Pfam" id="PF01510">
    <property type="entry name" value="Amidase_2"/>
    <property type="match status" value="1"/>
</dbReference>
<dbReference type="AlphaFoldDB" id="A0A437RR88"/>
<evidence type="ECO:0000256" key="5">
    <source>
        <dbReference type="ARBA" id="ARBA00023316"/>
    </source>
</evidence>
<reference evidence="9 10" key="1">
    <citation type="submission" date="2019-01" db="EMBL/GenBank/DDBJ databases">
        <authorList>
            <person name="Chen W.-M."/>
        </authorList>
    </citation>
    <scope>NUCLEOTIDE SEQUENCE [LARGE SCALE GENOMIC DNA]</scope>
    <source>
        <strain evidence="9 10">KYPY4</strain>
    </source>
</reference>
<dbReference type="GO" id="GO:0008745">
    <property type="term" value="F:N-acetylmuramoyl-L-alanine amidase activity"/>
    <property type="evidence" value="ECO:0007669"/>
    <property type="project" value="UniProtKB-EC"/>
</dbReference>
<evidence type="ECO:0000256" key="7">
    <source>
        <dbReference type="SAM" id="SignalP"/>
    </source>
</evidence>
<keyword evidence="7" id="KW-0732">Signal</keyword>
<feature type="compositionally biased region" description="Pro residues" evidence="6">
    <location>
        <begin position="289"/>
        <end position="302"/>
    </location>
</feature>
<dbReference type="RefSeq" id="WP_128226936.1">
    <property type="nucleotide sequence ID" value="NZ_SACR01000001.1"/>
</dbReference>
<feature type="region of interest" description="Disordered" evidence="6">
    <location>
        <begin position="279"/>
        <end position="320"/>
    </location>
</feature>
<dbReference type="SUPFAM" id="SSF55846">
    <property type="entry name" value="N-acetylmuramoyl-L-alanine amidase-like"/>
    <property type="match status" value="1"/>
</dbReference>
<dbReference type="FunFam" id="3.40.80.10:FF:000003">
    <property type="entry name" value="N-acetylmuramoyl-L-alanine amidase"/>
    <property type="match status" value="1"/>
</dbReference>
<sequence length="320" mass="34342">MKMPRLAPTLALVLAALLAGCASGPPTTTEGGVPIDATRTAKGQDSRVLFLVIHYTVANFPTSMKILTEQQVSAHYLLSDEPQPRIFRLVDENRRAWHSGASAWGPNHRLNSSSIGIEIVHPGYVQLPNGQKVFAPFPQAQIDALIPLVKDIVKRHGIKPEHILGHGEVTPSYKEDPGPTFPWKLFSDLGITPPWPDAAAVAAQRAVFEAQPPEMIWIQRSLAQHGYNVQPTGVFDKQTERVLMNFQMRYRPTSYSGLPDAESSAILWVLTKGGAKTEPAGPAPFAQPIVPPARPAPRPAAPAAPAATPASPAASAAAAL</sequence>
<accession>A0A437RR88</accession>
<dbReference type="Proteomes" id="UP000285575">
    <property type="component" value="Unassembled WGS sequence"/>
</dbReference>
<dbReference type="GO" id="GO:0019867">
    <property type="term" value="C:outer membrane"/>
    <property type="evidence" value="ECO:0007669"/>
    <property type="project" value="TreeGrafter"/>
</dbReference>
<dbReference type="Gene3D" id="3.40.80.10">
    <property type="entry name" value="Peptidoglycan recognition protein-like"/>
    <property type="match status" value="1"/>
</dbReference>
<dbReference type="EMBL" id="SACR01000001">
    <property type="protein sequence ID" value="RVU49299.1"/>
    <property type="molecule type" value="Genomic_DNA"/>
</dbReference>
<dbReference type="Pfam" id="PF01471">
    <property type="entry name" value="PG_binding_1"/>
    <property type="match status" value="1"/>
</dbReference>
<protein>
    <recommendedName>
        <fullName evidence="3">N-acetylmuramoyl-L-alanine amidase</fullName>
        <ecNumber evidence="3">3.5.1.28</ecNumber>
    </recommendedName>
</protein>
<feature type="signal peptide" evidence="7">
    <location>
        <begin position="1"/>
        <end position="24"/>
    </location>
</feature>
<evidence type="ECO:0000256" key="2">
    <source>
        <dbReference type="ARBA" id="ARBA00007553"/>
    </source>
</evidence>
<dbReference type="InterPro" id="IPR002477">
    <property type="entry name" value="Peptidoglycan-bd-like"/>
</dbReference>
<comment type="similarity">
    <text evidence="2">Belongs to the N-acetylmuramoyl-L-alanine amidase 2 family.</text>
</comment>
<dbReference type="SMART" id="SM00644">
    <property type="entry name" value="Ami_2"/>
    <property type="match status" value="1"/>
</dbReference>
<dbReference type="PANTHER" id="PTHR30417:SF1">
    <property type="entry name" value="N-ACETYLMURAMOYL-L-ALANINE AMIDASE AMID"/>
    <property type="match status" value="1"/>
</dbReference>
<evidence type="ECO:0000256" key="3">
    <source>
        <dbReference type="ARBA" id="ARBA00011901"/>
    </source>
</evidence>
<comment type="caution">
    <text evidence="9">The sequence shown here is derived from an EMBL/GenBank/DDBJ whole genome shotgun (WGS) entry which is preliminary data.</text>
</comment>
<dbReference type="OrthoDB" id="9794842at2"/>
<evidence type="ECO:0000256" key="4">
    <source>
        <dbReference type="ARBA" id="ARBA00022801"/>
    </source>
</evidence>
<evidence type="ECO:0000256" key="6">
    <source>
        <dbReference type="SAM" id="MobiDB-lite"/>
    </source>
</evidence>
<dbReference type="PANTHER" id="PTHR30417">
    <property type="entry name" value="N-ACETYLMURAMOYL-L-ALANINE AMIDASE AMID"/>
    <property type="match status" value="1"/>
</dbReference>
<dbReference type="Gene3D" id="1.10.101.10">
    <property type="entry name" value="PGBD-like superfamily/PGBD"/>
    <property type="match status" value="1"/>
</dbReference>
<proteinExistence type="inferred from homology"/>
<dbReference type="GO" id="GO:0009253">
    <property type="term" value="P:peptidoglycan catabolic process"/>
    <property type="evidence" value="ECO:0007669"/>
    <property type="project" value="InterPro"/>
</dbReference>
<gene>
    <name evidence="9" type="ORF">EOE66_01635</name>
</gene>
<feature type="compositionally biased region" description="Low complexity" evidence="6">
    <location>
        <begin position="303"/>
        <end position="320"/>
    </location>
</feature>
<dbReference type="EC" id="3.5.1.28" evidence="3"/>
<organism evidence="9 10">
    <name type="scientific">Rubrivivax rivuli</name>
    <dbReference type="NCBI Taxonomy" id="1862385"/>
    <lineage>
        <taxon>Bacteria</taxon>
        <taxon>Pseudomonadati</taxon>
        <taxon>Pseudomonadota</taxon>
        <taxon>Betaproteobacteria</taxon>
        <taxon>Burkholderiales</taxon>
        <taxon>Sphaerotilaceae</taxon>
        <taxon>Rubrivivax</taxon>
    </lineage>
</organism>
<dbReference type="SUPFAM" id="SSF47090">
    <property type="entry name" value="PGBD-like"/>
    <property type="match status" value="1"/>
</dbReference>
<dbReference type="CDD" id="cd06583">
    <property type="entry name" value="PGRP"/>
    <property type="match status" value="1"/>
</dbReference>
<dbReference type="InterPro" id="IPR036366">
    <property type="entry name" value="PGBDSf"/>
</dbReference>
<dbReference type="InterPro" id="IPR002502">
    <property type="entry name" value="Amidase_domain"/>
</dbReference>
<dbReference type="InterPro" id="IPR036505">
    <property type="entry name" value="Amidase/PGRP_sf"/>
</dbReference>
<feature type="domain" description="N-acetylmuramoyl-L-alanine amidase" evidence="8">
    <location>
        <begin position="36"/>
        <end position="178"/>
    </location>
</feature>
<dbReference type="GO" id="GO:0071555">
    <property type="term" value="P:cell wall organization"/>
    <property type="evidence" value="ECO:0007669"/>
    <property type="project" value="UniProtKB-KW"/>
</dbReference>
<keyword evidence="4" id="KW-0378">Hydrolase</keyword>
<dbReference type="InterPro" id="IPR036365">
    <property type="entry name" value="PGBD-like_sf"/>
</dbReference>